<feature type="domain" description="Major facilitator superfamily (MFS) profile" evidence="8">
    <location>
        <begin position="1"/>
        <end position="367"/>
    </location>
</feature>
<comment type="subcellular location">
    <subcellularLocation>
        <location evidence="1">Endomembrane system</location>
        <topology evidence="1">Multi-pass membrane protein</topology>
    </subcellularLocation>
</comment>
<keyword evidence="6 7" id="KW-0472">Membrane</keyword>
<feature type="transmembrane region" description="Helical" evidence="7">
    <location>
        <begin position="226"/>
        <end position="246"/>
    </location>
</feature>
<feature type="transmembrane region" description="Helical" evidence="7">
    <location>
        <begin position="253"/>
        <end position="273"/>
    </location>
</feature>
<evidence type="ECO:0000313" key="10">
    <source>
        <dbReference type="Proteomes" id="UP000305067"/>
    </source>
</evidence>
<dbReference type="GO" id="GO:0022857">
    <property type="term" value="F:transmembrane transporter activity"/>
    <property type="evidence" value="ECO:0007669"/>
    <property type="project" value="InterPro"/>
</dbReference>
<dbReference type="EMBL" id="ML178820">
    <property type="protein sequence ID" value="TFL03445.1"/>
    <property type="molecule type" value="Genomic_DNA"/>
</dbReference>
<dbReference type="GO" id="GO:0012505">
    <property type="term" value="C:endomembrane system"/>
    <property type="evidence" value="ECO:0007669"/>
    <property type="project" value="UniProtKB-SubCell"/>
</dbReference>
<feature type="transmembrane region" description="Helical" evidence="7">
    <location>
        <begin position="279"/>
        <end position="300"/>
    </location>
</feature>
<sequence length="373" mass="40669">MMPRIQEEYRVSYAAAACIFIVTCTGSMCGIALNVLLNARVGFGKLLVFGLTLIALSHTLQAAASPFPLFVGSYLLYGAGQSLFHVQSNAFIGSMRQGRQARLGMLHACFGLGALSSPLVATQFARMRRWSFHYFISLGLSCGAIIAVSLAFRFKDQLYCLRQIGQEPEQKPEQVPITLRSLVWDNKTLPILTVFLFFYVGTEISMAGWIVTYIMEIREGGPSSGYIASGYFGGLALGRIILIPFTSRVGEELAVVIYTIVAICLQLVVWFVPSLIGNALAVSFIGFCFGPLYPIAVSYASYLIPQHMLAPTLALVCGLGTTGQAIIPFATGAMASRFGIQSMQPLVVSMMACMSVLWCLTVWQARRSRRQVA</sequence>
<organism evidence="9 10">
    <name type="scientific">Pterulicium gracile</name>
    <dbReference type="NCBI Taxonomy" id="1884261"/>
    <lineage>
        <taxon>Eukaryota</taxon>
        <taxon>Fungi</taxon>
        <taxon>Dikarya</taxon>
        <taxon>Basidiomycota</taxon>
        <taxon>Agaricomycotina</taxon>
        <taxon>Agaricomycetes</taxon>
        <taxon>Agaricomycetidae</taxon>
        <taxon>Agaricales</taxon>
        <taxon>Pleurotineae</taxon>
        <taxon>Pterulaceae</taxon>
        <taxon>Pterulicium</taxon>
    </lineage>
</organism>
<gene>
    <name evidence="9" type="ORF">BDV98DRAFT_526559</name>
</gene>
<accession>A0A5C3QN90</accession>
<dbReference type="InterPro" id="IPR011701">
    <property type="entry name" value="MFS"/>
</dbReference>
<feature type="transmembrane region" description="Helical" evidence="7">
    <location>
        <begin position="46"/>
        <end position="64"/>
    </location>
</feature>
<proteinExistence type="inferred from homology"/>
<dbReference type="PANTHER" id="PTHR23514">
    <property type="entry name" value="BYPASS OF STOP CODON PROTEIN 6"/>
    <property type="match status" value="1"/>
</dbReference>
<keyword evidence="5 7" id="KW-1133">Transmembrane helix</keyword>
<keyword evidence="10" id="KW-1185">Reference proteome</keyword>
<dbReference type="PROSITE" id="PS50850">
    <property type="entry name" value="MFS"/>
    <property type="match status" value="1"/>
</dbReference>
<feature type="transmembrane region" description="Helical" evidence="7">
    <location>
        <begin position="70"/>
        <end position="92"/>
    </location>
</feature>
<dbReference type="SUPFAM" id="SSF103473">
    <property type="entry name" value="MFS general substrate transporter"/>
    <property type="match status" value="1"/>
</dbReference>
<reference evidence="9 10" key="1">
    <citation type="journal article" date="2019" name="Nat. Ecol. Evol.">
        <title>Megaphylogeny resolves global patterns of mushroom evolution.</title>
        <authorList>
            <person name="Varga T."/>
            <person name="Krizsan K."/>
            <person name="Foldi C."/>
            <person name="Dima B."/>
            <person name="Sanchez-Garcia M."/>
            <person name="Sanchez-Ramirez S."/>
            <person name="Szollosi G.J."/>
            <person name="Szarkandi J.G."/>
            <person name="Papp V."/>
            <person name="Albert L."/>
            <person name="Andreopoulos W."/>
            <person name="Angelini C."/>
            <person name="Antonin V."/>
            <person name="Barry K.W."/>
            <person name="Bougher N.L."/>
            <person name="Buchanan P."/>
            <person name="Buyck B."/>
            <person name="Bense V."/>
            <person name="Catcheside P."/>
            <person name="Chovatia M."/>
            <person name="Cooper J."/>
            <person name="Damon W."/>
            <person name="Desjardin D."/>
            <person name="Finy P."/>
            <person name="Geml J."/>
            <person name="Haridas S."/>
            <person name="Hughes K."/>
            <person name="Justo A."/>
            <person name="Karasinski D."/>
            <person name="Kautmanova I."/>
            <person name="Kiss B."/>
            <person name="Kocsube S."/>
            <person name="Kotiranta H."/>
            <person name="LaButti K.M."/>
            <person name="Lechner B.E."/>
            <person name="Liimatainen K."/>
            <person name="Lipzen A."/>
            <person name="Lukacs Z."/>
            <person name="Mihaltcheva S."/>
            <person name="Morgado L.N."/>
            <person name="Niskanen T."/>
            <person name="Noordeloos M.E."/>
            <person name="Ohm R.A."/>
            <person name="Ortiz-Santana B."/>
            <person name="Ovrebo C."/>
            <person name="Racz N."/>
            <person name="Riley R."/>
            <person name="Savchenko A."/>
            <person name="Shiryaev A."/>
            <person name="Soop K."/>
            <person name="Spirin V."/>
            <person name="Szebenyi C."/>
            <person name="Tomsovsky M."/>
            <person name="Tulloss R.E."/>
            <person name="Uehling J."/>
            <person name="Grigoriev I.V."/>
            <person name="Vagvolgyi C."/>
            <person name="Papp T."/>
            <person name="Martin F.M."/>
            <person name="Miettinen O."/>
            <person name="Hibbett D.S."/>
            <person name="Nagy L.G."/>
        </authorList>
    </citation>
    <scope>NUCLEOTIDE SEQUENCE [LARGE SCALE GENOMIC DNA]</scope>
    <source>
        <strain evidence="9 10">CBS 309.79</strain>
    </source>
</reference>
<keyword evidence="3" id="KW-0813">Transport</keyword>
<evidence type="ECO:0000256" key="7">
    <source>
        <dbReference type="SAM" id="Phobius"/>
    </source>
</evidence>
<feature type="transmembrane region" description="Helical" evidence="7">
    <location>
        <begin position="343"/>
        <end position="363"/>
    </location>
</feature>
<protein>
    <submittedName>
        <fullName evidence="9">MFS general substrate transporter</fullName>
    </submittedName>
</protein>
<dbReference type="GO" id="GO:0016020">
    <property type="term" value="C:membrane"/>
    <property type="evidence" value="ECO:0007669"/>
    <property type="project" value="TreeGrafter"/>
</dbReference>
<dbReference type="FunFam" id="1.20.1250.20:FF:000286">
    <property type="entry name" value="MFS efflux transporter"/>
    <property type="match status" value="1"/>
</dbReference>
<comment type="similarity">
    <text evidence="2">Belongs to the major facilitator superfamily.</text>
</comment>
<dbReference type="Proteomes" id="UP000305067">
    <property type="component" value="Unassembled WGS sequence"/>
</dbReference>
<feature type="transmembrane region" description="Helical" evidence="7">
    <location>
        <begin position="104"/>
        <end position="125"/>
    </location>
</feature>
<keyword evidence="4 7" id="KW-0812">Transmembrane</keyword>
<evidence type="ECO:0000256" key="2">
    <source>
        <dbReference type="ARBA" id="ARBA00008335"/>
    </source>
</evidence>
<dbReference type="InterPro" id="IPR020846">
    <property type="entry name" value="MFS_dom"/>
</dbReference>
<feature type="transmembrane region" description="Helical" evidence="7">
    <location>
        <begin position="131"/>
        <end position="152"/>
    </location>
</feature>
<evidence type="ECO:0000256" key="4">
    <source>
        <dbReference type="ARBA" id="ARBA00022692"/>
    </source>
</evidence>
<evidence type="ECO:0000313" key="9">
    <source>
        <dbReference type="EMBL" id="TFL03445.1"/>
    </source>
</evidence>
<evidence type="ECO:0000256" key="5">
    <source>
        <dbReference type="ARBA" id="ARBA00022989"/>
    </source>
</evidence>
<evidence type="ECO:0000256" key="1">
    <source>
        <dbReference type="ARBA" id="ARBA00004127"/>
    </source>
</evidence>
<dbReference type="PANTHER" id="PTHR23514:SF3">
    <property type="entry name" value="BYPASS OF STOP CODON PROTEIN 6"/>
    <property type="match status" value="1"/>
</dbReference>
<dbReference type="AlphaFoldDB" id="A0A5C3QN90"/>
<feature type="transmembrane region" description="Helical" evidence="7">
    <location>
        <begin position="12"/>
        <end position="37"/>
    </location>
</feature>
<dbReference type="STRING" id="1884261.A0A5C3QN90"/>
<dbReference type="InterPro" id="IPR036259">
    <property type="entry name" value="MFS_trans_sf"/>
</dbReference>
<dbReference type="Gene3D" id="1.20.1250.20">
    <property type="entry name" value="MFS general substrate transporter like domains"/>
    <property type="match status" value="2"/>
</dbReference>
<evidence type="ECO:0000259" key="8">
    <source>
        <dbReference type="PROSITE" id="PS50850"/>
    </source>
</evidence>
<name>A0A5C3QN90_9AGAR</name>
<feature type="transmembrane region" description="Helical" evidence="7">
    <location>
        <begin position="312"/>
        <end position="331"/>
    </location>
</feature>
<dbReference type="InterPro" id="IPR051788">
    <property type="entry name" value="MFS_Transporter"/>
</dbReference>
<dbReference type="Pfam" id="PF07690">
    <property type="entry name" value="MFS_1"/>
    <property type="match status" value="1"/>
</dbReference>
<evidence type="ECO:0000256" key="6">
    <source>
        <dbReference type="ARBA" id="ARBA00023136"/>
    </source>
</evidence>
<evidence type="ECO:0000256" key="3">
    <source>
        <dbReference type="ARBA" id="ARBA00022448"/>
    </source>
</evidence>
<dbReference type="OrthoDB" id="413079at2759"/>
<feature type="transmembrane region" description="Helical" evidence="7">
    <location>
        <begin position="189"/>
        <end position="214"/>
    </location>
</feature>